<reference evidence="2 3" key="1">
    <citation type="submission" date="2018-11" db="EMBL/GenBank/DDBJ databases">
        <title>Genome sequence of Apiotrichum porosum DSM 27194.</title>
        <authorList>
            <person name="Aliyu H."/>
            <person name="Gorte O."/>
            <person name="Ochsenreither K."/>
        </authorList>
    </citation>
    <scope>NUCLEOTIDE SEQUENCE [LARGE SCALE GENOMIC DNA]</scope>
    <source>
        <strain evidence="2 3">DSM 27194</strain>
    </source>
</reference>
<name>A0A427XSU8_9TREE</name>
<keyword evidence="3" id="KW-1185">Reference proteome</keyword>
<evidence type="ECO:0000256" key="1">
    <source>
        <dbReference type="SAM" id="MobiDB-lite"/>
    </source>
</evidence>
<dbReference type="RefSeq" id="XP_028476401.1">
    <property type="nucleotide sequence ID" value="XM_028623468.1"/>
</dbReference>
<feature type="compositionally biased region" description="Low complexity" evidence="1">
    <location>
        <begin position="83"/>
        <end position="94"/>
    </location>
</feature>
<dbReference type="OrthoDB" id="2575540at2759"/>
<proteinExistence type="predicted"/>
<dbReference type="Proteomes" id="UP000279236">
    <property type="component" value="Unassembled WGS sequence"/>
</dbReference>
<feature type="compositionally biased region" description="Low complexity" evidence="1">
    <location>
        <begin position="152"/>
        <end position="167"/>
    </location>
</feature>
<feature type="region of interest" description="Disordered" evidence="1">
    <location>
        <begin position="77"/>
        <end position="208"/>
    </location>
</feature>
<organism evidence="2 3">
    <name type="scientific">Apiotrichum porosum</name>
    <dbReference type="NCBI Taxonomy" id="105984"/>
    <lineage>
        <taxon>Eukaryota</taxon>
        <taxon>Fungi</taxon>
        <taxon>Dikarya</taxon>
        <taxon>Basidiomycota</taxon>
        <taxon>Agaricomycotina</taxon>
        <taxon>Tremellomycetes</taxon>
        <taxon>Trichosporonales</taxon>
        <taxon>Trichosporonaceae</taxon>
        <taxon>Apiotrichum</taxon>
    </lineage>
</organism>
<gene>
    <name evidence="2" type="ORF">EHS24_008143</name>
</gene>
<dbReference type="GeneID" id="39592686"/>
<protein>
    <submittedName>
        <fullName evidence="2">Uncharacterized protein</fullName>
    </submittedName>
</protein>
<accession>A0A427XSU8</accession>
<feature type="compositionally biased region" description="Basic residues" evidence="1">
    <location>
        <begin position="185"/>
        <end position="208"/>
    </location>
</feature>
<feature type="region of interest" description="Disordered" evidence="1">
    <location>
        <begin position="12"/>
        <end position="63"/>
    </location>
</feature>
<feature type="compositionally biased region" description="Low complexity" evidence="1">
    <location>
        <begin position="108"/>
        <end position="121"/>
    </location>
</feature>
<dbReference type="AlphaFoldDB" id="A0A427XSU8"/>
<dbReference type="EMBL" id="RSCE01000006">
    <property type="protein sequence ID" value="RSH81946.1"/>
    <property type="molecule type" value="Genomic_DNA"/>
</dbReference>
<evidence type="ECO:0000313" key="3">
    <source>
        <dbReference type="Proteomes" id="UP000279236"/>
    </source>
</evidence>
<comment type="caution">
    <text evidence="2">The sequence shown here is derived from an EMBL/GenBank/DDBJ whole genome shotgun (WGS) entry which is preliminary data.</text>
</comment>
<sequence>MGLFDFLPCCGRRSVEDKDDEPTDTDPLLAPVRRGAESITSQEGYGAVSMSASDSGGLSGAQRARIAEIGREVGNHMLPINQASRAATTSPSARVPSTSGGVRPPSPDSTSSPSRPTTPSPAHGDGEYGSGSGVLSPPEDDAESSSRHNRSGAATPADGASAAVDADGVVHKTLFHGSNPNNRGSHGKGSRGKKGGRGRGRGRSKKMK</sequence>
<evidence type="ECO:0000313" key="2">
    <source>
        <dbReference type="EMBL" id="RSH81946.1"/>
    </source>
</evidence>